<gene>
    <name evidence="1" type="ORF">GMARGA_LOCUS13490</name>
</gene>
<comment type="caution">
    <text evidence="1">The sequence shown here is derived from an EMBL/GenBank/DDBJ whole genome shotgun (WGS) entry which is preliminary data.</text>
</comment>
<feature type="non-terminal residue" evidence="1">
    <location>
        <position position="1"/>
    </location>
</feature>
<evidence type="ECO:0000313" key="1">
    <source>
        <dbReference type="EMBL" id="CAG8720636.1"/>
    </source>
</evidence>
<name>A0ABN7V4F6_GIGMA</name>
<dbReference type="Proteomes" id="UP000789901">
    <property type="component" value="Unassembled WGS sequence"/>
</dbReference>
<accession>A0ABN7V4F6</accession>
<sequence>KKTYLSNGIDITRLKILKAWAKSSISQLMPFIFEVSVLL</sequence>
<organism evidence="1 2">
    <name type="scientific">Gigaspora margarita</name>
    <dbReference type="NCBI Taxonomy" id="4874"/>
    <lineage>
        <taxon>Eukaryota</taxon>
        <taxon>Fungi</taxon>
        <taxon>Fungi incertae sedis</taxon>
        <taxon>Mucoromycota</taxon>
        <taxon>Glomeromycotina</taxon>
        <taxon>Glomeromycetes</taxon>
        <taxon>Diversisporales</taxon>
        <taxon>Gigasporaceae</taxon>
        <taxon>Gigaspora</taxon>
    </lineage>
</organism>
<evidence type="ECO:0000313" key="2">
    <source>
        <dbReference type="Proteomes" id="UP000789901"/>
    </source>
</evidence>
<proteinExistence type="predicted"/>
<keyword evidence="2" id="KW-1185">Reference proteome</keyword>
<dbReference type="EMBL" id="CAJVQB010008581">
    <property type="protein sequence ID" value="CAG8720636.1"/>
    <property type="molecule type" value="Genomic_DNA"/>
</dbReference>
<reference evidence="1 2" key="1">
    <citation type="submission" date="2021-06" db="EMBL/GenBank/DDBJ databases">
        <authorList>
            <person name="Kallberg Y."/>
            <person name="Tangrot J."/>
            <person name="Rosling A."/>
        </authorList>
    </citation>
    <scope>NUCLEOTIDE SEQUENCE [LARGE SCALE GENOMIC DNA]</scope>
    <source>
        <strain evidence="1 2">120-4 pot B 10/14</strain>
    </source>
</reference>
<protein>
    <submittedName>
        <fullName evidence="1">39172_t:CDS:1</fullName>
    </submittedName>
</protein>